<gene>
    <name evidence="1" type="ORF">LGQ03_07035</name>
</gene>
<proteinExistence type="predicted"/>
<name>A0ABS8BTD4_9RHOB</name>
<organism evidence="1 2">
    <name type="scientific">Loktanella gaetbuli</name>
    <dbReference type="NCBI Taxonomy" id="2881335"/>
    <lineage>
        <taxon>Bacteria</taxon>
        <taxon>Pseudomonadati</taxon>
        <taxon>Pseudomonadota</taxon>
        <taxon>Alphaproteobacteria</taxon>
        <taxon>Rhodobacterales</taxon>
        <taxon>Roseobacteraceae</taxon>
        <taxon>Loktanella</taxon>
    </lineage>
</organism>
<comment type="caution">
    <text evidence="1">The sequence shown here is derived from an EMBL/GenBank/DDBJ whole genome shotgun (WGS) entry which is preliminary data.</text>
</comment>
<dbReference type="RefSeq" id="WP_226747824.1">
    <property type="nucleotide sequence ID" value="NZ_JAJATZ010000003.1"/>
</dbReference>
<accession>A0ABS8BTD4</accession>
<dbReference type="EMBL" id="JAJATZ010000003">
    <property type="protein sequence ID" value="MCB5198990.1"/>
    <property type="molecule type" value="Genomic_DNA"/>
</dbReference>
<dbReference type="Proteomes" id="UP001138961">
    <property type="component" value="Unassembled WGS sequence"/>
</dbReference>
<reference evidence="1" key="1">
    <citation type="submission" date="2021-10" db="EMBL/GenBank/DDBJ databases">
        <title>Loktanella gaetbuli sp. nov., isolated from a tidal flat.</title>
        <authorList>
            <person name="Park S."/>
            <person name="Yoon J.-H."/>
        </authorList>
    </citation>
    <scope>NUCLEOTIDE SEQUENCE</scope>
    <source>
        <strain evidence="1">TSTF-M6</strain>
    </source>
</reference>
<evidence type="ECO:0000313" key="1">
    <source>
        <dbReference type="EMBL" id="MCB5198990.1"/>
    </source>
</evidence>
<keyword evidence="2" id="KW-1185">Reference proteome</keyword>
<evidence type="ECO:0000313" key="2">
    <source>
        <dbReference type="Proteomes" id="UP001138961"/>
    </source>
</evidence>
<protein>
    <submittedName>
        <fullName evidence="1">DUF1127 domain-containing protein</fullName>
    </submittedName>
</protein>
<sequence length="74" mass="8142">MTATNLTFGAAHAVGERVKAIFASVLDHMVVYAERNSRMAHVNALEAMTDDELAALGIKRDGIVQHVFRDVLYI</sequence>